<reference evidence="2" key="1">
    <citation type="submission" date="2019-07" db="EMBL/GenBank/DDBJ databases">
        <title>Chitinimonas sp. nov., isolated from Ny-Alesund, arctica soil.</title>
        <authorList>
            <person name="Xu Q."/>
            <person name="Peng F."/>
        </authorList>
    </citation>
    <scope>NUCLEOTIDE SEQUENCE [LARGE SCALE GENOMIC DNA]</scope>
    <source>
        <strain evidence="2">R3-44</strain>
    </source>
</reference>
<dbReference type="InterPro" id="IPR019289">
    <property type="entry name" value="Phage_tail_E/E"/>
</dbReference>
<evidence type="ECO:0000313" key="2">
    <source>
        <dbReference type="Proteomes" id="UP000317550"/>
    </source>
</evidence>
<name>A0A516SMR6_9NEIS</name>
<sequence length="104" mass="11122">MTPPHAQPEQAAIALDTPIQRGAQTITDIVLRKPRSGELRGLTLTDLLQMEAGALIKLIPRISTPMLTEPDMNRLDPADLTQMGTAVAGFLLPKSAKVADSLPV</sequence>
<dbReference type="KEGG" id="cari:FNU76_15780"/>
<dbReference type="EMBL" id="CP041730">
    <property type="protein sequence ID" value="QDQ29348.1"/>
    <property type="molecule type" value="Genomic_DNA"/>
</dbReference>
<dbReference type="Pfam" id="PF10109">
    <property type="entry name" value="Phage_TAC_7"/>
    <property type="match status" value="1"/>
</dbReference>
<accession>A0A516SMR6</accession>
<dbReference type="Proteomes" id="UP000317550">
    <property type="component" value="Chromosome"/>
</dbReference>
<proteinExistence type="predicted"/>
<organism evidence="1 2">
    <name type="scientific">Chitinimonas arctica</name>
    <dbReference type="NCBI Taxonomy" id="2594795"/>
    <lineage>
        <taxon>Bacteria</taxon>
        <taxon>Pseudomonadati</taxon>
        <taxon>Pseudomonadota</taxon>
        <taxon>Betaproteobacteria</taxon>
        <taxon>Neisseriales</taxon>
        <taxon>Chitinibacteraceae</taxon>
        <taxon>Chitinimonas</taxon>
    </lineage>
</organism>
<keyword evidence="2" id="KW-1185">Reference proteome</keyword>
<dbReference type="OrthoDB" id="7366507at2"/>
<gene>
    <name evidence="1" type="ORF">FNU76_15780</name>
</gene>
<dbReference type="AlphaFoldDB" id="A0A516SMR6"/>
<protein>
    <submittedName>
        <fullName evidence="1">Phage tail assembly protein</fullName>
    </submittedName>
</protein>
<evidence type="ECO:0000313" key="1">
    <source>
        <dbReference type="EMBL" id="QDQ29348.1"/>
    </source>
</evidence>